<keyword evidence="11 21" id="KW-0472">Membrane</keyword>
<keyword evidence="4" id="KW-0132">Cell division</keyword>
<dbReference type="InterPro" id="IPR013437">
    <property type="entry name" value="FtsW"/>
</dbReference>
<evidence type="ECO:0000256" key="20">
    <source>
        <dbReference type="ARBA" id="ARBA00049902"/>
    </source>
</evidence>
<name>F5YGK6_TREPZ</name>
<feature type="transmembrane region" description="Helical" evidence="21">
    <location>
        <begin position="281"/>
        <end position="301"/>
    </location>
</feature>
<keyword evidence="9" id="KW-0573">Peptidoglycan synthesis</keyword>
<feature type="transmembrane region" description="Helical" evidence="21">
    <location>
        <begin position="172"/>
        <end position="188"/>
    </location>
</feature>
<keyword evidence="23" id="KW-1185">Reference proteome</keyword>
<dbReference type="EC" id="2.4.99.28" evidence="19"/>
<evidence type="ECO:0000256" key="9">
    <source>
        <dbReference type="ARBA" id="ARBA00022984"/>
    </source>
</evidence>
<comment type="similarity">
    <text evidence="16">Belongs to the SEDS family. FtsW subfamily.</text>
</comment>
<dbReference type="AlphaFoldDB" id="F5YGK6"/>
<evidence type="ECO:0000256" key="14">
    <source>
        <dbReference type="ARBA" id="ARBA00032370"/>
    </source>
</evidence>
<keyword evidence="12" id="KW-0131">Cell cycle</keyword>
<evidence type="ECO:0000256" key="6">
    <source>
        <dbReference type="ARBA" id="ARBA00022679"/>
    </source>
</evidence>
<evidence type="ECO:0000256" key="17">
    <source>
        <dbReference type="ARBA" id="ARBA00041185"/>
    </source>
</evidence>
<feature type="transmembrane region" description="Helical" evidence="21">
    <location>
        <begin position="145"/>
        <end position="166"/>
    </location>
</feature>
<evidence type="ECO:0000256" key="15">
    <source>
        <dbReference type="ARBA" id="ARBA00033270"/>
    </source>
</evidence>
<evidence type="ECO:0000313" key="23">
    <source>
        <dbReference type="Proteomes" id="UP000009223"/>
    </source>
</evidence>
<dbReference type="HOGENOM" id="CLU_029243_0_1_12"/>
<keyword evidence="6" id="KW-0808">Transferase</keyword>
<evidence type="ECO:0000256" key="11">
    <source>
        <dbReference type="ARBA" id="ARBA00023136"/>
    </source>
</evidence>
<dbReference type="NCBIfam" id="TIGR02614">
    <property type="entry name" value="ftsW"/>
    <property type="match status" value="1"/>
</dbReference>
<dbReference type="KEGG" id="tpi:TREPR_2572"/>
<keyword evidence="10 21" id="KW-1133">Transmembrane helix</keyword>
<protein>
    <recommendedName>
        <fullName evidence="17">Probable peptidoglycan glycosyltransferase FtsW</fullName>
        <ecNumber evidence="19">2.4.99.28</ecNumber>
    </recommendedName>
    <alternativeName>
        <fullName evidence="18">Cell division protein FtsW</fullName>
    </alternativeName>
    <alternativeName>
        <fullName evidence="15">Cell wall polymerase</fullName>
    </alternativeName>
    <alternativeName>
        <fullName evidence="14">Peptidoglycan polymerase</fullName>
    </alternativeName>
</protein>
<evidence type="ECO:0000256" key="18">
    <source>
        <dbReference type="ARBA" id="ARBA00041418"/>
    </source>
</evidence>
<dbReference type="eggNOG" id="COG0772">
    <property type="taxonomic scope" value="Bacteria"/>
</dbReference>
<evidence type="ECO:0000256" key="3">
    <source>
        <dbReference type="ARBA" id="ARBA00022475"/>
    </source>
</evidence>
<keyword evidence="7 21" id="KW-0812">Transmembrane</keyword>
<comment type="pathway">
    <text evidence="2">Cell wall biogenesis; peptidoglycan biosynthesis.</text>
</comment>
<dbReference type="PANTHER" id="PTHR30474:SF2">
    <property type="entry name" value="PEPTIDOGLYCAN GLYCOSYLTRANSFERASE FTSW-RELATED"/>
    <property type="match status" value="1"/>
</dbReference>
<dbReference type="STRING" id="545694.TREPR_2572"/>
<keyword evidence="13" id="KW-0961">Cell wall biogenesis/degradation</keyword>
<dbReference type="PANTHER" id="PTHR30474">
    <property type="entry name" value="CELL CYCLE PROTEIN"/>
    <property type="match status" value="1"/>
</dbReference>
<dbReference type="GO" id="GO:0015648">
    <property type="term" value="F:lipid-linked peptidoglycan transporter activity"/>
    <property type="evidence" value="ECO:0007669"/>
    <property type="project" value="TreeGrafter"/>
</dbReference>
<evidence type="ECO:0000256" key="12">
    <source>
        <dbReference type="ARBA" id="ARBA00023306"/>
    </source>
</evidence>
<evidence type="ECO:0000256" key="5">
    <source>
        <dbReference type="ARBA" id="ARBA00022676"/>
    </source>
</evidence>
<evidence type="ECO:0000256" key="10">
    <source>
        <dbReference type="ARBA" id="ARBA00022989"/>
    </source>
</evidence>
<evidence type="ECO:0000313" key="22">
    <source>
        <dbReference type="EMBL" id="AEF84097.1"/>
    </source>
</evidence>
<evidence type="ECO:0000256" key="7">
    <source>
        <dbReference type="ARBA" id="ARBA00022692"/>
    </source>
</evidence>
<comment type="catalytic activity">
    <reaction evidence="20">
        <text>[GlcNAc-(1-&gt;4)-Mur2Ac(oyl-L-Ala-gamma-D-Glu-L-Lys-D-Ala-D-Ala)](n)-di-trans,octa-cis-undecaprenyl diphosphate + beta-D-GlcNAc-(1-&gt;4)-Mur2Ac(oyl-L-Ala-gamma-D-Glu-L-Lys-D-Ala-D-Ala)-di-trans,octa-cis-undecaprenyl diphosphate = [GlcNAc-(1-&gt;4)-Mur2Ac(oyl-L-Ala-gamma-D-Glu-L-Lys-D-Ala-D-Ala)](n+1)-di-trans,octa-cis-undecaprenyl diphosphate + di-trans,octa-cis-undecaprenyl diphosphate + H(+)</text>
        <dbReference type="Rhea" id="RHEA:23708"/>
        <dbReference type="Rhea" id="RHEA-COMP:9602"/>
        <dbReference type="Rhea" id="RHEA-COMP:9603"/>
        <dbReference type="ChEBI" id="CHEBI:15378"/>
        <dbReference type="ChEBI" id="CHEBI:58405"/>
        <dbReference type="ChEBI" id="CHEBI:60033"/>
        <dbReference type="ChEBI" id="CHEBI:78435"/>
        <dbReference type="EC" id="2.4.99.28"/>
    </reaction>
</comment>
<reference evidence="23" key="1">
    <citation type="submission" date="2009-12" db="EMBL/GenBank/DDBJ databases">
        <title>Complete sequence of Treponema primitia strain ZAS-2.</title>
        <authorList>
            <person name="Tetu S.G."/>
            <person name="Matson E."/>
            <person name="Ren Q."/>
            <person name="Seshadri R."/>
            <person name="Elbourne L."/>
            <person name="Hassan K.A."/>
            <person name="Durkin A."/>
            <person name="Radune D."/>
            <person name="Mohamoud Y."/>
            <person name="Shay R."/>
            <person name="Jin S."/>
            <person name="Zhang X."/>
            <person name="Lucey K."/>
            <person name="Ballor N.R."/>
            <person name="Ottesen E."/>
            <person name="Rosenthal R."/>
            <person name="Allen A."/>
            <person name="Leadbetter J.R."/>
            <person name="Paulsen I.T."/>
        </authorList>
    </citation>
    <scope>NUCLEOTIDE SEQUENCE [LARGE SCALE GENOMIC DNA]</scope>
    <source>
        <strain evidence="23">ATCC BAA-887 / DSM 12427 / ZAS-2</strain>
    </source>
</reference>
<sequence length="377" mass="40949">MQTFNAEKTGFRPRSDHILIATIFLLTGVGLVTLYSASYAYGERFFKQGMYFVNRQLLYALVGVVAFFVASWVNLDSVRKLVVPIVAITALLCLFALLPGIGAKKNGAARWIKIGASGTFQPSELVKLTLPFYLAHIFSKKQDRINSLVSGILPPILITVLFFILIYLQNNFSTALFLAINALVIFYLSGIWYRYFIAAAVILTPLSAYLILSKAHRISRVISYFIPDWEPQGAGYQVHSSLLSIGSGGVLGKGLGQGTRKIASVPEIQSDFIFSSFSEEAGLVGVILFYALFIVFTVQGYRAALKADDMFRRLLGCGLVTVISSQALLNIAVVSGAVPATGVPLPFFSAGGSSLIVTLLIAGIIVNISRKREASHV</sequence>
<reference evidence="22 23" key="2">
    <citation type="journal article" date="2011" name="ISME J.">
        <title>RNA-seq reveals cooperative metabolic interactions between two termite-gut spirochete species in co-culture.</title>
        <authorList>
            <person name="Rosenthal A.Z."/>
            <person name="Matson E.G."/>
            <person name="Eldar A."/>
            <person name="Leadbetter J.R."/>
        </authorList>
    </citation>
    <scope>NUCLEOTIDE SEQUENCE [LARGE SCALE GENOMIC DNA]</scope>
    <source>
        <strain evidence="23">ATCC BAA-887 / DSM 12427 / ZAS-2</strain>
    </source>
</reference>
<dbReference type="GO" id="GO:0005886">
    <property type="term" value="C:plasma membrane"/>
    <property type="evidence" value="ECO:0007669"/>
    <property type="project" value="UniProtKB-SubCell"/>
</dbReference>
<evidence type="ECO:0000256" key="19">
    <source>
        <dbReference type="ARBA" id="ARBA00044770"/>
    </source>
</evidence>
<proteinExistence type="inferred from homology"/>
<dbReference type="Pfam" id="PF01098">
    <property type="entry name" value="FTSW_RODA_SPOVE"/>
    <property type="match status" value="1"/>
</dbReference>
<evidence type="ECO:0000256" key="21">
    <source>
        <dbReference type="SAM" id="Phobius"/>
    </source>
</evidence>
<feature type="transmembrane region" description="Helical" evidence="21">
    <location>
        <begin position="81"/>
        <end position="103"/>
    </location>
</feature>
<keyword evidence="3" id="KW-1003">Cell membrane</keyword>
<dbReference type="GO" id="GO:0071555">
    <property type="term" value="P:cell wall organization"/>
    <property type="evidence" value="ECO:0007669"/>
    <property type="project" value="UniProtKB-KW"/>
</dbReference>
<feature type="transmembrane region" description="Helical" evidence="21">
    <location>
        <begin position="345"/>
        <end position="368"/>
    </location>
</feature>
<dbReference type="GO" id="GO:0008360">
    <property type="term" value="P:regulation of cell shape"/>
    <property type="evidence" value="ECO:0007669"/>
    <property type="project" value="UniProtKB-KW"/>
</dbReference>
<dbReference type="InterPro" id="IPR001182">
    <property type="entry name" value="FtsW/RodA"/>
</dbReference>
<feature type="transmembrane region" description="Helical" evidence="21">
    <location>
        <begin position="313"/>
        <end position="333"/>
    </location>
</feature>
<keyword evidence="5" id="KW-0328">Glycosyltransferase</keyword>
<feature type="transmembrane region" description="Helical" evidence="21">
    <location>
        <begin position="18"/>
        <end position="37"/>
    </location>
</feature>
<dbReference type="GO" id="GO:0008955">
    <property type="term" value="F:peptidoglycan glycosyltransferase activity"/>
    <property type="evidence" value="ECO:0007669"/>
    <property type="project" value="UniProtKB-EC"/>
</dbReference>
<comment type="subcellular location">
    <subcellularLocation>
        <location evidence="1">Cell membrane</location>
        <topology evidence="1">Multi-pass membrane protein</topology>
    </subcellularLocation>
</comment>
<dbReference type="GO" id="GO:0051301">
    <property type="term" value="P:cell division"/>
    <property type="evidence" value="ECO:0007669"/>
    <property type="project" value="UniProtKB-KW"/>
</dbReference>
<evidence type="ECO:0000256" key="13">
    <source>
        <dbReference type="ARBA" id="ARBA00023316"/>
    </source>
</evidence>
<accession>F5YGK6</accession>
<dbReference type="Proteomes" id="UP000009223">
    <property type="component" value="Chromosome"/>
</dbReference>
<gene>
    <name evidence="22" type="ordered locus">TREPR_2572</name>
</gene>
<keyword evidence="8" id="KW-0133">Cell shape</keyword>
<evidence type="ECO:0000256" key="4">
    <source>
        <dbReference type="ARBA" id="ARBA00022618"/>
    </source>
</evidence>
<feature type="transmembrane region" description="Helical" evidence="21">
    <location>
        <begin position="57"/>
        <end position="75"/>
    </location>
</feature>
<dbReference type="GO" id="GO:0032153">
    <property type="term" value="C:cell division site"/>
    <property type="evidence" value="ECO:0007669"/>
    <property type="project" value="TreeGrafter"/>
</dbReference>
<evidence type="ECO:0000256" key="16">
    <source>
        <dbReference type="ARBA" id="ARBA00038053"/>
    </source>
</evidence>
<evidence type="ECO:0000256" key="1">
    <source>
        <dbReference type="ARBA" id="ARBA00004651"/>
    </source>
</evidence>
<dbReference type="EMBL" id="CP001843">
    <property type="protein sequence ID" value="AEF84097.1"/>
    <property type="molecule type" value="Genomic_DNA"/>
</dbReference>
<evidence type="ECO:0000256" key="2">
    <source>
        <dbReference type="ARBA" id="ARBA00004752"/>
    </source>
</evidence>
<organism evidence="22 23">
    <name type="scientific">Treponema primitia (strain ATCC BAA-887 / DSM 12427 / ZAS-2)</name>
    <dbReference type="NCBI Taxonomy" id="545694"/>
    <lineage>
        <taxon>Bacteria</taxon>
        <taxon>Pseudomonadati</taxon>
        <taxon>Spirochaetota</taxon>
        <taxon>Spirochaetia</taxon>
        <taxon>Spirochaetales</taxon>
        <taxon>Treponemataceae</taxon>
        <taxon>Treponema</taxon>
    </lineage>
</organism>
<dbReference type="GO" id="GO:0009252">
    <property type="term" value="P:peptidoglycan biosynthetic process"/>
    <property type="evidence" value="ECO:0007669"/>
    <property type="project" value="UniProtKB-KW"/>
</dbReference>
<evidence type="ECO:0000256" key="8">
    <source>
        <dbReference type="ARBA" id="ARBA00022960"/>
    </source>
</evidence>